<feature type="transmembrane region" description="Helical" evidence="1">
    <location>
        <begin position="144"/>
        <end position="167"/>
    </location>
</feature>
<protein>
    <submittedName>
        <fullName evidence="2">MFS transporter</fullName>
    </submittedName>
</protein>
<feature type="transmembrane region" description="Helical" evidence="1">
    <location>
        <begin position="57"/>
        <end position="80"/>
    </location>
</feature>
<dbReference type="RefSeq" id="WP_153651877.1">
    <property type="nucleotide sequence ID" value="NZ_CP045737.1"/>
</dbReference>
<dbReference type="PANTHER" id="PTHR33802:SF1">
    <property type="entry name" value="XK-RELATED PROTEIN"/>
    <property type="match status" value="1"/>
</dbReference>
<reference evidence="2 3" key="1">
    <citation type="submission" date="2019-11" db="EMBL/GenBank/DDBJ databases">
        <authorList>
            <person name="Li J."/>
        </authorList>
    </citation>
    <scope>NUCLEOTIDE SEQUENCE [LARGE SCALE GENOMIC DNA]</scope>
    <source>
        <strain evidence="2 3">MF47</strain>
    </source>
</reference>
<dbReference type="Proteomes" id="UP000392064">
    <property type="component" value="Chromosome"/>
</dbReference>
<evidence type="ECO:0000256" key="1">
    <source>
        <dbReference type="SAM" id="Phobius"/>
    </source>
</evidence>
<dbReference type="AlphaFoldDB" id="A0A5Q2MHT1"/>
<feature type="transmembrane region" description="Helical" evidence="1">
    <location>
        <begin position="92"/>
        <end position="110"/>
    </location>
</feature>
<evidence type="ECO:0000313" key="2">
    <source>
        <dbReference type="EMBL" id="QGG40606.1"/>
    </source>
</evidence>
<proteinExistence type="predicted"/>
<keyword evidence="1" id="KW-1133">Transmembrane helix</keyword>
<keyword evidence="3" id="KW-1185">Reference proteome</keyword>
<sequence>MVTTGTTAARRDTGQTWLAWVVLVAAVLEVVAPVVTANGPGSSPGDGSGPELLITPVGWAFSIWGVIYTLAIAQAIAVLVRGADAVPRRLQIDLVVLYLGGTVWIVLAGLDSSEATAGALLVMLLAAVDAVLTTTRAAIAPRWLAVLTGASVGLYAGWVTAAFFLNLSTALVDATSLEADGLGWQIVMVVIAVIALLAVLVATRGNVAYAAAGIWAMIGIAVTGSSDDTTEVLVAAVVAAVVLVVTTLALHVARRRSPDPAPAA</sequence>
<dbReference type="EMBL" id="CP045737">
    <property type="protein sequence ID" value="QGG40606.1"/>
    <property type="molecule type" value="Genomic_DNA"/>
</dbReference>
<keyword evidence="1" id="KW-0472">Membrane</keyword>
<feature type="transmembrane region" description="Helical" evidence="1">
    <location>
        <begin position="232"/>
        <end position="253"/>
    </location>
</feature>
<feature type="transmembrane region" description="Helical" evidence="1">
    <location>
        <begin position="116"/>
        <end position="132"/>
    </location>
</feature>
<keyword evidence="1" id="KW-0812">Transmembrane</keyword>
<name>A0A5Q2MHT1_9ACTN</name>
<accession>A0A5Q2MHT1</accession>
<dbReference type="KEGG" id="aef:GEV26_04060"/>
<feature type="transmembrane region" description="Helical" evidence="1">
    <location>
        <begin position="207"/>
        <end position="226"/>
    </location>
</feature>
<dbReference type="PANTHER" id="PTHR33802">
    <property type="entry name" value="SI:CH211-161H7.5-RELATED"/>
    <property type="match status" value="1"/>
</dbReference>
<feature type="transmembrane region" description="Helical" evidence="1">
    <location>
        <begin position="17"/>
        <end position="37"/>
    </location>
</feature>
<gene>
    <name evidence="2" type="ORF">GEV26_04060</name>
</gene>
<organism evidence="2 3">
    <name type="scientific">Aeromicrobium yanjiei</name>
    <dbReference type="NCBI Taxonomy" id="2662028"/>
    <lineage>
        <taxon>Bacteria</taxon>
        <taxon>Bacillati</taxon>
        <taxon>Actinomycetota</taxon>
        <taxon>Actinomycetes</taxon>
        <taxon>Propionibacteriales</taxon>
        <taxon>Nocardioidaceae</taxon>
        <taxon>Aeromicrobium</taxon>
    </lineage>
</organism>
<feature type="transmembrane region" description="Helical" evidence="1">
    <location>
        <begin position="182"/>
        <end position="200"/>
    </location>
</feature>
<evidence type="ECO:0000313" key="3">
    <source>
        <dbReference type="Proteomes" id="UP000392064"/>
    </source>
</evidence>